<gene>
    <name evidence="2" type="ORF">AGABI1DRAFT_84876</name>
</gene>
<dbReference type="EMBL" id="JH971389">
    <property type="protein sequence ID" value="EKM80416.1"/>
    <property type="molecule type" value="Genomic_DNA"/>
</dbReference>
<keyword evidence="3" id="KW-1185">Reference proteome</keyword>
<dbReference type="RefSeq" id="XP_007329569.1">
    <property type="nucleotide sequence ID" value="XM_007329507.1"/>
</dbReference>
<proteinExistence type="predicted"/>
<reference evidence="3" key="1">
    <citation type="journal article" date="2012" name="Proc. Natl. Acad. Sci. U.S.A.">
        <title>Genome sequence of the button mushroom Agaricus bisporus reveals mechanisms governing adaptation to a humic-rich ecological niche.</title>
        <authorList>
            <person name="Morin E."/>
            <person name="Kohler A."/>
            <person name="Baker A.R."/>
            <person name="Foulongne-Oriol M."/>
            <person name="Lombard V."/>
            <person name="Nagy L.G."/>
            <person name="Ohm R.A."/>
            <person name="Patyshakuliyeva A."/>
            <person name="Brun A."/>
            <person name="Aerts A.L."/>
            <person name="Bailey A.M."/>
            <person name="Billette C."/>
            <person name="Coutinho P.M."/>
            <person name="Deakin G."/>
            <person name="Doddapaneni H."/>
            <person name="Floudas D."/>
            <person name="Grimwood J."/>
            <person name="Hilden K."/>
            <person name="Kuees U."/>
            <person name="LaButti K.M."/>
            <person name="Lapidus A."/>
            <person name="Lindquist E.A."/>
            <person name="Lucas S.M."/>
            <person name="Murat C."/>
            <person name="Riley R.W."/>
            <person name="Salamov A.A."/>
            <person name="Schmutz J."/>
            <person name="Subramanian V."/>
            <person name="Woesten H.A.B."/>
            <person name="Xu J."/>
            <person name="Eastwood D.C."/>
            <person name="Foster G.D."/>
            <person name="Sonnenberg A.S."/>
            <person name="Cullen D."/>
            <person name="de Vries R.P."/>
            <person name="Lundell T."/>
            <person name="Hibbett D.S."/>
            <person name="Henrissat B."/>
            <person name="Burton K.S."/>
            <person name="Kerrigan R.W."/>
            <person name="Challen M.P."/>
            <person name="Grigoriev I.V."/>
            <person name="Martin F."/>
        </authorList>
    </citation>
    <scope>NUCLEOTIDE SEQUENCE [LARGE SCALE GENOMIC DNA]</scope>
    <source>
        <strain evidence="3">JB137-S8 / ATCC MYA-4627 / FGSC 10392</strain>
    </source>
</reference>
<name>K5WY26_AGABU</name>
<dbReference type="GeneID" id="18832017"/>
<organism evidence="2 3">
    <name type="scientific">Agaricus bisporus var. burnettii (strain JB137-S8 / ATCC MYA-4627 / FGSC 10392)</name>
    <name type="common">White button mushroom</name>
    <dbReference type="NCBI Taxonomy" id="597362"/>
    <lineage>
        <taxon>Eukaryota</taxon>
        <taxon>Fungi</taxon>
        <taxon>Dikarya</taxon>
        <taxon>Basidiomycota</taxon>
        <taxon>Agaricomycotina</taxon>
        <taxon>Agaricomycetes</taxon>
        <taxon>Agaricomycetidae</taxon>
        <taxon>Agaricales</taxon>
        <taxon>Agaricineae</taxon>
        <taxon>Agaricaceae</taxon>
        <taxon>Agaricus</taxon>
    </lineage>
</organism>
<dbReference type="Proteomes" id="UP000008493">
    <property type="component" value="Unassembled WGS sequence"/>
</dbReference>
<dbReference type="HOGENOM" id="CLU_3086652_0_0_1"/>
<feature type="chain" id="PRO_5003889802" evidence="1">
    <location>
        <begin position="20"/>
        <end position="52"/>
    </location>
</feature>
<dbReference type="InParanoid" id="K5WY26"/>
<keyword evidence="1" id="KW-0732">Signal</keyword>
<sequence length="52" mass="5994">MHWLLNVVLQLFEPFLVLAQLCVLTQHVYVPVPQEPNPQPCSRRCIRAKGNP</sequence>
<dbReference type="AlphaFoldDB" id="K5WY26"/>
<evidence type="ECO:0000313" key="2">
    <source>
        <dbReference type="EMBL" id="EKM80416.1"/>
    </source>
</evidence>
<evidence type="ECO:0000313" key="3">
    <source>
        <dbReference type="Proteomes" id="UP000008493"/>
    </source>
</evidence>
<accession>K5WY26</accession>
<protein>
    <submittedName>
        <fullName evidence="2">Uncharacterized protein</fullName>
    </submittedName>
</protein>
<feature type="signal peptide" evidence="1">
    <location>
        <begin position="1"/>
        <end position="19"/>
    </location>
</feature>
<dbReference type="KEGG" id="abp:AGABI1DRAFT84876"/>
<evidence type="ECO:0000256" key="1">
    <source>
        <dbReference type="SAM" id="SignalP"/>
    </source>
</evidence>